<accession>A0A852ZZK1</accession>
<proteinExistence type="inferred from homology"/>
<evidence type="ECO:0000256" key="4">
    <source>
        <dbReference type="SAM" id="MobiDB-lite"/>
    </source>
</evidence>
<name>A0A852ZZK1_9ACTN</name>
<sequence length="526" mass="55445">MANAFETTDGTADGTADGVPPGAPDDATVFGTTGGRVRGRRLGPGVVAVLGIPYAAPPFGADRFQPPRPAAPWRGVRECVAFGPIPPQSARLPHAPSWSPGDHDVLSLNVWTPAPAPRPSDRPLPVLLWIHGGAYTFGSSAQPDHDGAELARAGLVVVTCNYRVGFEGFGHVPGRPDNRGLLDQVAALRWVRDNIAGFGGDPRNVTVAGQSAGAGSIACLLAMEEARGLFHRAIAHSVPDAYFPLDLATAITARIAAAAGVAPTAEGLASAPPEALVAATDQVAGAYRADPDSGPLHYDPVLYAPVLDGTLLPTDPLDALSAGAARDVDLLLCHTLEEHWLFHAVGSLAPISSWAELARFAREYDLPDRLVAGYRALLPRATPLEVHLALLGDGLFGEHTSRLAEEQARAGGRAHLARFARRRTTPHGPVRAWHAADVPFVFGHVDDPRAAFLIGGEPDDDDRALSRRMRRAWVDFATTGDPGWPPVTASTTPVRSWSVPADGLADDDTTGIRALWHGVRIGGLRA</sequence>
<dbReference type="InterPro" id="IPR029058">
    <property type="entry name" value="AB_hydrolase_fold"/>
</dbReference>
<keyword evidence="7" id="KW-1185">Reference proteome</keyword>
<dbReference type="Pfam" id="PF00135">
    <property type="entry name" value="COesterase"/>
    <property type="match status" value="1"/>
</dbReference>
<feature type="region of interest" description="Disordered" evidence="4">
    <location>
        <begin position="1"/>
        <end position="37"/>
    </location>
</feature>
<feature type="domain" description="Carboxylesterase type B" evidence="5">
    <location>
        <begin position="29"/>
        <end position="483"/>
    </location>
</feature>
<dbReference type="Proteomes" id="UP000567795">
    <property type="component" value="Unassembled WGS sequence"/>
</dbReference>
<dbReference type="EC" id="3.1.1.-" evidence="3"/>
<comment type="caution">
    <text evidence="6">The sequence shown here is derived from an EMBL/GenBank/DDBJ whole genome shotgun (WGS) entry which is preliminary data.</text>
</comment>
<dbReference type="PANTHER" id="PTHR43142">
    <property type="entry name" value="CARBOXYLIC ESTER HYDROLASE"/>
    <property type="match status" value="1"/>
</dbReference>
<evidence type="ECO:0000256" key="2">
    <source>
        <dbReference type="ARBA" id="ARBA00022801"/>
    </source>
</evidence>
<dbReference type="EMBL" id="JACBZD010000002">
    <property type="protein sequence ID" value="NYI07579.1"/>
    <property type="molecule type" value="Genomic_DNA"/>
</dbReference>
<dbReference type="InterPro" id="IPR002018">
    <property type="entry name" value="CarbesteraseB"/>
</dbReference>
<dbReference type="InterPro" id="IPR019826">
    <property type="entry name" value="Carboxylesterase_B_AS"/>
</dbReference>
<comment type="similarity">
    <text evidence="1 3">Belongs to the type-B carboxylesterase/lipase family.</text>
</comment>
<dbReference type="PANTHER" id="PTHR43142:SF1">
    <property type="entry name" value="CARBOXYLIC ESTER HYDROLASE"/>
    <property type="match status" value="1"/>
</dbReference>
<evidence type="ECO:0000256" key="3">
    <source>
        <dbReference type="RuleBase" id="RU361235"/>
    </source>
</evidence>
<organism evidence="6 7">
    <name type="scientific">Allostreptomyces psammosilenae</name>
    <dbReference type="NCBI Taxonomy" id="1892865"/>
    <lineage>
        <taxon>Bacteria</taxon>
        <taxon>Bacillati</taxon>
        <taxon>Actinomycetota</taxon>
        <taxon>Actinomycetes</taxon>
        <taxon>Kitasatosporales</taxon>
        <taxon>Streptomycetaceae</taxon>
        <taxon>Allostreptomyces</taxon>
    </lineage>
</organism>
<dbReference type="PROSITE" id="PS00122">
    <property type="entry name" value="CARBOXYLESTERASE_B_1"/>
    <property type="match status" value="1"/>
</dbReference>
<evidence type="ECO:0000259" key="5">
    <source>
        <dbReference type="Pfam" id="PF00135"/>
    </source>
</evidence>
<dbReference type="SUPFAM" id="SSF53474">
    <property type="entry name" value="alpha/beta-Hydrolases"/>
    <property type="match status" value="1"/>
</dbReference>
<feature type="compositionally biased region" description="Low complexity" evidence="4">
    <location>
        <begin position="7"/>
        <end position="18"/>
    </location>
</feature>
<keyword evidence="2 3" id="KW-0378">Hydrolase</keyword>
<gene>
    <name evidence="6" type="ORF">FHU37_004608</name>
</gene>
<dbReference type="GO" id="GO:0016787">
    <property type="term" value="F:hydrolase activity"/>
    <property type="evidence" value="ECO:0007669"/>
    <property type="project" value="UniProtKB-KW"/>
</dbReference>
<evidence type="ECO:0000256" key="1">
    <source>
        <dbReference type="ARBA" id="ARBA00005964"/>
    </source>
</evidence>
<reference evidence="6 7" key="1">
    <citation type="submission" date="2020-07" db="EMBL/GenBank/DDBJ databases">
        <title>Sequencing the genomes of 1000 actinobacteria strains.</title>
        <authorList>
            <person name="Klenk H.-P."/>
        </authorList>
    </citation>
    <scope>NUCLEOTIDE SEQUENCE [LARGE SCALE GENOMIC DNA]</scope>
    <source>
        <strain evidence="6 7">DSM 42178</strain>
    </source>
</reference>
<dbReference type="AlphaFoldDB" id="A0A852ZZK1"/>
<evidence type="ECO:0000313" key="7">
    <source>
        <dbReference type="Proteomes" id="UP000567795"/>
    </source>
</evidence>
<dbReference type="Gene3D" id="3.40.50.1820">
    <property type="entry name" value="alpha/beta hydrolase"/>
    <property type="match status" value="1"/>
</dbReference>
<evidence type="ECO:0000313" key="6">
    <source>
        <dbReference type="EMBL" id="NYI07579.1"/>
    </source>
</evidence>
<protein>
    <recommendedName>
        <fullName evidence="3">Carboxylic ester hydrolase</fullName>
        <ecNumber evidence="3">3.1.1.-</ecNumber>
    </recommendedName>
</protein>